<protein>
    <recommendedName>
        <fullName evidence="6">mitogen-activated protein kinase kinase</fullName>
        <ecNumber evidence="6">2.7.12.2</ecNumber>
    </recommendedName>
</protein>
<dbReference type="GO" id="GO:0005524">
    <property type="term" value="F:ATP binding"/>
    <property type="evidence" value="ECO:0007669"/>
    <property type="project" value="UniProtKB-KW"/>
</dbReference>
<evidence type="ECO:0000256" key="1">
    <source>
        <dbReference type="ARBA" id="ARBA00022679"/>
    </source>
</evidence>
<evidence type="ECO:0000313" key="12">
    <source>
        <dbReference type="Proteomes" id="UP000485058"/>
    </source>
</evidence>
<comment type="similarity">
    <text evidence="5">Belongs to the protein kinase superfamily. STE Ser/Thr protein kinase family. MAP kinase kinase subfamily.</text>
</comment>
<dbReference type="PANTHER" id="PTHR48013:SF9">
    <property type="entry name" value="DUAL SPECIFICITY MITOGEN-ACTIVATED PROTEIN KINASE KINASE 5"/>
    <property type="match status" value="1"/>
</dbReference>
<reference evidence="11 12" key="1">
    <citation type="submission" date="2020-02" db="EMBL/GenBank/DDBJ databases">
        <title>Draft genome sequence of Haematococcus lacustris strain NIES-144.</title>
        <authorList>
            <person name="Morimoto D."/>
            <person name="Nakagawa S."/>
            <person name="Yoshida T."/>
            <person name="Sawayama S."/>
        </authorList>
    </citation>
    <scope>NUCLEOTIDE SEQUENCE [LARGE SCALE GENOMIC DNA]</scope>
    <source>
        <strain evidence="11 12">NIES-144</strain>
    </source>
</reference>
<comment type="caution">
    <text evidence="11">The sequence shown here is derived from an EMBL/GenBank/DDBJ whole genome shotgun (WGS) entry which is preliminary data.</text>
</comment>
<gene>
    <name evidence="11" type="ORF">HaLaN_24111</name>
</gene>
<dbReference type="InterPro" id="IPR011009">
    <property type="entry name" value="Kinase-like_dom_sf"/>
</dbReference>
<evidence type="ECO:0000259" key="10">
    <source>
        <dbReference type="PROSITE" id="PS50011"/>
    </source>
</evidence>
<comment type="catalytic activity">
    <reaction evidence="7">
        <text>L-seryl-[protein] + ATP = O-phospho-L-seryl-[protein] + ADP + H(+)</text>
        <dbReference type="Rhea" id="RHEA:17989"/>
        <dbReference type="Rhea" id="RHEA-COMP:9863"/>
        <dbReference type="Rhea" id="RHEA-COMP:11604"/>
        <dbReference type="ChEBI" id="CHEBI:15378"/>
        <dbReference type="ChEBI" id="CHEBI:29999"/>
        <dbReference type="ChEBI" id="CHEBI:30616"/>
        <dbReference type="ChEBI" id="CHEBI:83421"/>
        <dbReference type="ChEBI" id="CHEBI:456216"/>
        <dbReference type="EC" id="2.7.12.2"/>
    </reaction>
</comment>
<evidence type="ECO:0000256" key="5">
    <source>
        <dbReference type="ARBA" id="ARBA00038035"/>
    </source>
</evidence>
<evidence type="ECO:0000313" key="11">
    <source>
        <dbReference type="EMBL" id="GFH26037.1"/>
    </source>
</evidence>
<dbReference type="Proteomes" id="UP000485058">
    <property type="component" value="Unassembled WGS sequence"/>
</dbReference>
<comment type="catalytic activity">
    <reaction evidence="8">
        <text>L-threonyl-[protein] + ATP = O-phospho-L-threonyl-[protein] + ADP + H(+)</text>
        <dbReference type="Rhea" id="RHEA:46608"/>
        <dbReference type="Rhea" id="RHEA-COMP:11060"/>
        <dbReference type="Rhea" id="RHEA-COMP:11605"/>
        <dbReference type="ChEBI" id="CHEBI:15378"/>
        <dbReference type="ChEBI" id="CHEBI:30013"/>
        <dbReference type="ChEBI" id="CHEBI:30616"/>
        <dbReference type="ChEBI" id="CHEBI:61977"/>
        <dbReference type="ChEBI" id="CHEBI:456216"/>
        <dbReference type="EC" id="2.7.12.2"/>
    </reaction>
</comment>
<dbReference type="PROSITE" id="PS50011">
    <property type="entry name" value="PROTEIN_KINASE_DOM"/>
    <property type="match status" value="1"/>
</dbReference>
<keyword evidence="3 11" id="KW-0418">Kinase</keyword>
<evidence type="ECO:0000256" key="4">
    <source>
        <dbReference type="ARBA" id="ARBA00022840"/>
    </source>
</evidence>
<evidence type="ECO:0000256" key="2">
    <source>
        <dbReference type="ARBA" id="ARBA00022741"/>
    </source>
</evidence>
<evidence type="ECO:0000256" key="7">
    <source>
        <dbReference type="ARBA" id="ARBA00049014"/>
    </source>
</evidence>
<keyword evidence="1" id="KW-0808">Transferase</keyword>
<evidence type="ECO:0000256" key="8">
    <source>
        <dbReference type="ARBA" id="ARBA00049299"/>
    </source>
</evidence>
<evidence type="ECO:0000256" key="3">
    <source>
        <dbReference type="ARBA" id="ARBA00022777"/>
    </source>
</evidence>
<dbReference type="GO" id="GO:0004708">
    <property type="term" value="F:MAP kinase kinase activity"/>
    <property type="evidence" value="ECO:0007669"/>
    <property type="project" value="UniProtKB-EC"/>
</dbReference>
<sequence length="54" mass="5941">MSPERINNEQYSFPADIWSLGLAIIECATGRYPYDASVGPLQLMMEGEGLSCSQ</sequence>
<dbReference type="EMBL" id="BLLF01002997">
    <property type="protein sequence ID" value="GFH26037.1"/>
    <property type="molecule type" value="Genomic_DNA"/>
</dbReference>
<accession>A0A699ZT57</accession>
<evidence type="ECO:0000256" key="9">
    <source>
        <dbReference type="ARBA" id="ARBA00051693"/>
    </source>
</evidence>
<organism evidence="11 12">
    <name type="scientific">Haematococcus lacustris</name>
    <name type="common">Green alga</name>
    <name type="synonym">Haematococcus pluvialis</name>
    <dbReference type="NCBI Taxonomy" id="44745"/>
    <lineage>
        <taxon>Eukaryota</taxon>
        <taxon>Viridiplantae</taxon>
        <taxon>Chlorophyta</taxon>
        <taxon>core chlorophytes</taxon>
        <taxon>Chlorophyceae</taxon>
        <taxon>CS clade</taxon>
        <taxon>Chlamydomonadales</taxon>
        <taxon>Haematococcaceae</taxon>
        <taxon>Haematococcus</taxon>
    </lineage>
</organism>
<comment type="catalytic activity">
    <reaction evidence="9">
        <text>L-tyrosyl-[protein] + ATP = O-phospho-L-tyrosyl-[protein] + ADP + H(+)</text>
        <dbReference type="Rhea" id="RHEA:10596"/>
        <dbReference type="Rhea" id="RHEA-COMP:10136"/>
        <dbReference type="Rhea" id="RHEA-COMP:20101"/>
        <dbReference type="ChEBI" id="CHEBI:15378"/>
        <dbReference type="ChEBI" id="CHEBI:30616"/>
        <dbReference type="ChEBI" id="CHEBI:46858"/>
        <dbReference type="ChEBI" id="CHEBI:61978"/>
        <dbReference type="ChEBI" id="CHEBI:456216"/>
        <dbReference type="EC" id="2.7.12.2"/>
    </reaction>
</comment>
<feature type="domain" description="Protein kinase" evidence="10">
    <location>
        <begin position="1"/>
        <end position="54"/>
    </location>
</feature>
<name>A0A699ZT57_HAELA</name>
<keyword evidence="2" id="KW-0547">Nucleotide-binding</keyword>
<dbReference type="AlphaFoldDB" id="A0A699ZT57"/>
<dbReference type="Gene3D" id="1.10.510.10">
    <property type="entry name" value="Transferase(Phosphotransferase) domain 1"/>
    <property type="match status" value="1"/>
</dbReference>
<dbReference type="EC" id="2.7.12.2" evidence="6"/>
<proteinExistence type="inferred from homology"/>
<dbReference type="PANTHER" id="PTHR48013">
    <property type="entry name" value="DUAL SPECIFICITY MITOGEN-ACTIVATED PROTEIN KINASE KINASE 5-RELATED"/>
    <property type="match status" value="1"/>
</dbReference>
<dbReference type="InterPro" id="IPR000719">
    <property type="entry name" value="Prot_kinase_dom"/>
</dbReference>
<dbReference type="SUPFAM" id="SSF56112">
    <property type="entry name" value="Protein kinase-like (PK-like)"/>
    <property type="match status" value="1"/>
</dbReference>
<keyword evidence="4" id="KW-0067">ATP-binding</keyword>
<evidence type="ECO:0000256" key="6">
    <source>
        <dbReference type="ARBA" id="ARBA00038999"/>
    </source>
</evidence>
<keyword evidence="12" id="KW-1185">Reference proteome</keyword>